<name>A0ABY4KEI2_9FLAO</name>
<keyword evidence="2 8" id="KW-0436">Ligase</keyword>
<dbReference type="Pfam" id="PF13393">
    <property type="entry name" value="tRNA-synt_His"/>
    <property type="match status" value="1"/>
</dbReference>
<gene>
    <name evidence="8 11" type="primary">hisS</name>
    <name evidence="11" type="ORF">M0M57_16655</name>
</gene>
<dbReference type="HAMAP" id="MF_00127">
    <property type="entry name" value="His_tRNA_synth"/>
    <property type="match status" value="1"/>
</dbReference>
<reference evidence="11" key="1">
    <citation type="submission" date="2022-04" db="EMBL/GenBank/DDBJ databases">
        <title>Consumption of N2O by Flavobacterium azooxidireducens sp. nov. isolated from Decomposing Leaf Litter of Phragmites australis (Cav.).</title>
        <authorList>
            <person name="Behrendt U."/>
            <person name="Spanner T."/>
            <person name="Augustin J."/>
            <person name="Horn M.A."/>
            <person name="Kolb S."/>
            <person name="Ulrich A."/>
        </authorList>
    </citation>
    <scope>NUCLEOTIDE SEQUENCE</scope>
    <source>
        <strain evidence="11">IGB 4-14</strain>
    </source>
</reference>
<dbReference type="PANTHER" id="PTHR11476">
    <property type="entry name" value="HISTIDYL-TRNA SYNTHETASE"/>
    <property type="match status" value="1"/>
</dbReference>
<comment type="subcellular location">
    <subcellularLocation>
        <location evidence="8">Cytoplasm</location>
    </subcellularLocation>
</comment>
<protein>
    <recommendedName>
        <fullName evidence="8">Histidine--tRNA ligase</fullName>
        <ecNumber evidence="8">6.1.1.21</ecNumber>
    </recommendedName>
    <alternativeName>
        <fullName evidence="8">Histidyl-tRNA synthetase</fullName>
        <shortName evidence="8">HisRS</shortName>
    </alternativeName>
</protein>
<feature type="domain" description="Class II Histidinyl-tRNA synthetase (HisRS)-like catalytic core" evidence="10">
    <location>
        <begin position="219"/>
        <end position="469"/>
    </location>
</feature>
<evidence type="ECO:0000256" key="5">
    <source>
        <dbReference type="ARBA" id="ARBA00022917"/>
    </source>
</evidence>
<dbReference type="RefSeq" id="WP_248434225.1">
    <property type="nucleotide sequence ID" value="NZ_CP096205.1"/>
</dbReference>
<dbReference type="CDD" id="cd00859">
    <property type="entry name" value="HisRS_anticodon"/>
    <property type="match status" value="1"/>
</dbReference>
<dbReference type="InterPro" id="IPR015807">
    <property type="entry name" value="His-tRNA-ligase"/>
</dbReference>
<evidence type="ECO:0000256" key="1">
    <source>
        <dbReference type="ARBA" id="ARBA00008226"/>
    </source>
</evidence>
<evidence type="ECO:0000256" key="8">
    <source>
        <dbReference type="HAMAP-Rule" id="MF_00127"/>
    </source>
</evidence>
<dbReference type="NCBIfam" id="TIGR00442">
    <property type="entry name" value="hisS"/>
    <property type="match status" value="1"/>
</dbReference>
<keyword evidence="5 8" id="KW-0648">Protein biosynthesis</keyword>
<keyword evidence="6 8" id="KW-0030">Aminoacyl-tRNA synthetase</keyword>
<dbReference type="GO" id="GO:0004821">
    <property type="term" value="F:histidine-tRNA ligase activity"/>
    <property type="evidence" value="ECO:0007669"/>
    <property type="project" value="UniProtKB-EC"/>
</dbReference>
<dbReference type="SUPFAM" id="SSF55681">
    <property type="entry name" value="Class II aaRS and biotin synthetases"/>
    <property type="match status" value="1"/>
</dbReference>
<keyword evidence="4 8" id="KW-0067">ATP-binding</keyword>
<evidence type="ECO:0000256" key="7">
    <source>
        <dbReference type="ARBA" id="ARBA00047639"/>
    </source>
</evidence>
<dbReference type="EC" id="6.1.1.21" evidence="8"/>
<evidence type="ECO:0000256" key="4">
    <source>
        <dbReference type="ARBA" id="ARBA00022840"/>
    </source>
</evidence>
<dbReference type="PANTHER" id="PTHR11476:SF7">
    <property type="entry name" value="HISTIDINE--TRNA LIGASE"/>
    <property type="match status" value="1"/>
</dbReference>
<comment type="catalytic activity">
    <reaction evidence="7 8">
        <text>tRNA(His) + L-histidine + ATP = L-histidyl-tRNA(His) + AMP + diphosphate + H(+)</text>
        <dbReference type="Rhea" id="RHEA:17313"/>
        <dbReference type="Rhea" id="RHEA-COMP:9665"/>
        <dbReference type="Rhea" id="RHEA-COMP:9689"/>
        <dbReference type="ChEBI" id="CHEBI:15378"/>
        <dbReference type="ChEBI" id="CHEBI:30616"/>
        <dbReference type="ChEBI" id="CHEBI:33019"/>
        <dbReference type="ChEBI" id="CHEBI:57595"/>
        <dbReference type="ChEBI" id="CHEBI:78442"/>
        <dbReference type="ChEBI" id="CHEBI:78527"/>
        <dbReference type="ChEBI" id="CHEBI:456215"/>
        <dbReference type="EC" id="6.1.1.21"/>
    </reaction>
</comment>
<evidence type="ECO:0000259" key="9">
    <source>
        <dbReference type="Pfam" id="PF03129"/>
    </source>
</evidence>
<comment type="subunit">
    <text evidence="8">Homodimer.</text>
</comment>
<evidence type="ECO:0000313" key="11">
    <source>
        <dbReference type="EMBL" id="UPQ79233.1"/>
    </source>
</evidence>
<dbReference type="Gene3D" id="3.40.50.800">
    <property type="entry name" value="Anticodon-binding domain"/>
    <property type="match status" value="1"/>
</dbReference>
<evidence type="ECO:0000256" key="3">
    <source>
        <dbReference type="ARBA" id="ARBA00022741"/>
    </source>
</evidence>
<sequence length="576" mass="65998">MAQKPSIPKGTRDFSPAEVAKRNYISSIMKHHFEVFGFQPIETPSFENSETLMGKYGEEGDRLIFKILESGEYYEKAIETISNIDEKSVMYIDSFFTRFFECFRNDCRDYAKDNDISSWKTVRFFFEELSVKNTFHSSREYHYLHEYENLLVEFLNDNKEYILSRVFDMDYFFESVEVFQNFNNNQKIEIQSRFIDFIKFSKLSKIKSNKLTPLISEKALRYDLTVPFARYVVQHQNEIEFPFKRYQIQPVWRADRPQKGRFREFYQCDADVVGSTSLWQEVELVQLYDAVFTQLGLGGTTIKINNRKILSGIAEVIGAKDKLIDFTVALDKLDKIGEEGVKKEMLEKGISESAIEKVQPLFQFIGTVFEKIEKLNDLLSTSEEGKKGVEELKFICETIEKLGLQSAKIDLDVTLARGLNYYTGAIFEVTAPQVAMGSIGGGGRYDDLTGIFGLKNMSGVGISFGLDRIYLVLEELGLFPDTVTATSKALFINYGNAESFYAMEAISKLRRSGIKVELYPDAAKIAKQFQHADKRGIPFAVIAGESEMKENSFGLKNLQTGEQVKLDFEELKKALM</sequence>
<evidence type="ECO:0000313" key="12">
    <source>
        <dbReference type="Proteomes" id="UP000830583"/>
    </source>
</evidence>
<keyword evidence="12" id="KW-1185">Reference proteome</keyword>
<dbReference type="Gene3D" id="3.30.930.10">
    <property type="entry name" value="Bira Bifunctional Protein, Domain 2"/>
    <property type="match status" value="2"/>
</dbReference>
<evidence type="ECO:0000256" key="2">
    <source>
        <dbReference type="ARBA" id="ARBA00022598"/>
    </source>
</evidence>
<dbReference type="Proteomes" id="UP000830583">
    <property type="component" value="Chromosome"/>
</dbReference>
<evidence type="ECO:0000256" key="6">
    <source>
        <dbReference type="ARBA" id="ARBA00023146"/>
    </source>
</evidence>
<dbReference type="CDD" id="cd00773">
    <property type="entry name" value="HisRS-like_core"/>
    <property type="match status" value="1"/>
</dbReference>
<accession>A0ABY4KEI2</accession>
<comment type="similarity">
    <text evidence="1 8">Belongs to the class-II aminoacyl-tRNA synthetase family.</text>
</comment>
<dbReference type="SUPFAM" id="SSF52954">
    <property type="entry name" value="Class II aaRS ABD-related"/>
    <property type="match status" value="1"/>
</dbReference>
<organism evidence="11 12">
    <name type="scientific">Flavobacterium azooxidireducens</name>
    <dbReference type="NCBI Taxonomy" id="1871076"/>
    <lineage>
        <taxon>Bacteria</taxon>
        <taxon>Pseudomonadati</taxon>
        <taxon>Bacteroidota</taxon>
        <taxon>Flavobacteriia</taxon>
        <taxon>Flavobacteriales</taxon>
        <taxon>Flavobacteriaceae</taxon>
        <taxon>Flavobacterium</taxon>
    </lineage>
</organism>
<proteinExistence type="inferred from homology"/>
<keyword evidence="8" id="KW-0963">Cytoplasm</keyword>
<feature type="domain" description="Anticodon-binding" evidence="9">
    <location>
        <begin position="501"/>
        <end position="575"/>
    </location>
</feature>
<dbReference type="InterPro" id="IPR004154">
    <property type="entry name" value="Anticodon-bd"/>
</dbReference>
<dbReference type="InterPro" id="IPR036621">
    <property type="entry name" value="Anticodon-bd_dom_sf"/>
</dbReference>
<keyword evidence="3 8" id="KW-0547">Nucleotide-binding</keyword>
<evidence type="ECO:0000259" key="10">
    <source>
        <dbReference type="Pfam" id="PF13393"/>
    </source>
</evidence>
<dbReference type="InterPro" id="IPR041715">
    <property type="entry name" value="HisRS-like_core"/>
</dbReference>
<dbReference type="InterPro" id="IPR033656">
    <property type="entry name" value="HisRS_anticodon"/>
</dbReference>
<dbReference type="Pfam" id="PF03129">
    <property type="entry name" value="HGTP_anticodon"/>
    <property type="match status" value="1"/>
</dbReference>
<dbReference type="EMBL" id="CP096205">
    <property type="protein sequence ID" value="UPQ79233.1"/>
    <property type="molecule type" value="Genomic_DNA"/>
</dbReference>
<dbReference type="InterPro" id="IPR045864">
    <property type="entry name" value="aa-tRNA-synth_II/BPL/LPL"/>
</dbReference>